<name>A0A2G9GB70_9LAMI</name>
<dbReference type="InterPro" id="IPR014848">
    <property type="entry name" value="Rgp1"/>
</dbReference>
<comment type="caution">
    <text evidence="1">The sequence shown here is derived from an EMBL/GenBank/DDBJ whole genome shotgun (WGS) entry which is preliminary data.</text>
</comment>
<dbReference type="OrthoDB" id="1918at2759"/>
<dbReference type="EMBL" id="NKXS01005878">
    <property type="protein sequence ID" value="PIN02529.1"/>
    <property type="molecule type" value="Genomic_DNA"/>
</dbReference>
<dbReference type="AlphaFoldDB" id="A0A2G9GB70"/>
<proteinExistence type="predicted"/>
<dbReference type="STRING" id="429701.A0A2G9GB70"/>
<organism evidence="1 2">
    <name type="scientific">Handroanthus impetiginosus</name>
    <dbReference type="NCBI Taxonomy" id="429701"/>
    <lineage>
        <taxon>Eukaryota</taxon>
        <taxon>Viridiplantae</taxon>
        <taxon>Streptophyta</taxon>
        <taxon>Embryophyta</taxon>
        <taxon>Tracheophyta</taxon>
        <taxon>Spermatophyta</taxon>
        <taxon>Magnoliopsida</taxon>
        <taxon>eudicotyledons</taxon>
        <taxon>Gunneridae</taxon>
        <taxon>Pentapetalae</taxon>
        <taxon>asterids</taxon>
        <taxon>lamiids</taxon>
        <taxon>Lamiales</taxon>
        <taxon>Bignoniaceae</taxon>
        <taxon>Crescentiina</taxon>
        <taxon>Tabebuia alliance</taxon>
        <taxon>Handroanthus</taxon>
    </lineage>
</organism>
<dbReference type="InterPro" id="IPR014756">
    <property type="entry name" value="Ig_E-set"/>
</dbReference>
<accession>A0A2G9GB70</accession>
<dbReference type="PANTHER" id="PTHR12507">
    <property type="entry name" value="REDUCED GROWTH PHENOTYPE 1 RGP1, YEAST -RELATED"/>
    <property type="match status" value="1"/>
</dbReference>
<protein>
    <submittedName>
        <fullName evidence="1">Uncharacterized protein</fullName>
    </submittedName>
</protein>
<evidence type="ECO:0000313" key="2">
    <source>
        <dbReference type="Proteomes" id="UP000231279"/>
    </source>
</evidence>
<gene>
    <name evidence="1" type="ORF">CDL12_24957</name>
</gene>
<dbReference type="SUPFAM" id="SSF81296">
    <property type="entry name" value="E set domains"/>
    <property type="match status" value="1"/>
</dbReference>
<reference evidence="2" key="1">
    <citation type="journal article" date="2018" name="Gigascience">
        <title>Genome assembly of the Pink Ipe (Handroanthus impetiginosus, Bignoniaceae), a highly valued, ecologically keystone Neotropical timber forest tree.</title>
        <authorList>
            <person name="Silva-Junior O.B."/>
            <person name="Grattapaglia D."/>
            <person name="Novaes E."/>
            <person name="Collevatti R.G."/>
        </authorList>
    </citation>
    <scope>NUCLEOTIDE SEQUENCE [LARGE SCALE GENOMIC DNA]</scope>
    <source>
        <strain evidence="2">cv. UFG-1</strain>
    </source>
</reference>
<dbReference type="Proteomes" id="UP000231279">
    <property type="component" value="Unassembled WGS sequence"/>
</dbReference>
<evidence type="ECO:0000313" key="1">
    <source>
        <dbReference type="EMBL" id="PIN02529.1"/>
    </source>
</evidence>
<keyword evidence="2" id="KW-1185">Reference proteome</keyword>
<sequence length="129" mass="14215">MPLPNKPSRKFSFFSILSARSAAGDGGGPNVKPPQMKLEADREVYRPGDPITITIEIKNPTNSWSMLIEKLAFEIKGIEKLDTQWFNTPKSSPDAKQRRGEIVFMDCSTAAIVSNQILSSGTTKICKAE</sequence>